<feature type="non-terminal residue" evidence="3">
    <location>
        <position position="155"/>
    </location>
</feature>
<feature type="domain" description="DUF6785" evidence="2">
    <location>
        <begin position="1"/>
        <end position="74"/>
    </location>
</feature>
<proteinExistence type="predicted"/>
<accession>A0A6P1ZBH5</accession>
<reference evidence="3 4" key="1">
    <citation type="submission" date="2018-06" db="EMBL/GenBank/DDBJ databases">
        <title>Complete genome of Desulfovibrio marinus P48SEP.</title>
        <authorList>
            <person name="Crispim J.S."/>
            <person name="Vidigal P.M.P."/>
            <person name="Silva L.C.F."/>
            <person name="Araujo L.C."/>
            <person name="Laguardia C.N."/>
            <person name="Dias R.S."/>
            <person name="Sousa M.P."/>
            <person name="Paula S.O."/>
            <person name="Silva C."/>
        </authorList>
    </citation>
    <scope>NUCLEOTIDE SEQUENCE [LARGE SCALE GENOMIC DNA]</scope>
    <source>
        <strain evidence="3 4">P48SEP</strain>
    </source>
</reference>
<dbReference type="InterPro" id="IPR046712">
    <property type="entry name" value="DUF6785"/>
</dbReference>
<dbReference type="AlphaFoldDB" id="A0A6P1ZBH5"/>
<feature type="transmembrane region" description="Helical" evidence="1">
    <location>
        <begin position="87"/>
        <end position="120"/>
    </location>
</feature>
<sequence>MFIRICYGLMLCLVNLCGHHCVVNELVHGPLLRLPHMMAYSFYDCAFVKFLGNKSLLLGFILVLFLHTVNVLTNFGLFSCFHKLKIYIYPAFLGLAFLTTRQISLCCWFFFLLGGLSYALFSAMRIQVPSAGLVTTFGRSLARPEDAQVIGAPEV</sequence>
<evidence type="ECO:0000256" key="1">
    <source>
        <dbReference type="SAM" id="Phobius"/>
    </source>
</evidence>
<comment type="caution">
    <text evidence="3">The sequence shown here is derived from an EMBL/GenBank/DDBJ whole genome shotgun (WGS) entry which is preliminary data.</text>
</comment>
<name>A0A6P1ZBH5_9BACT</name>
<dbReference type="Pfam" id="PF20581">
    <property type="entry name" value="DUF6785"/>
    <property type="match status" value="2"/>
</dbReference>
<gene>
    <name evidence="3" type="ORF">DQK91_22030</name>
</gene>
<evidence type="ECO:0000259" key="2">
    <source>
        <dbReference type="Pfam" id="PF20581"/>
    </source>
</evidence>
<organism evidence="3 4">
    <name type="scientific">Oceanidesulfovibrio marinus</name>
    <dbReference type="NCBI Taxonomy" id="370038"/>
    <lineage>
        <taxon>Bacteria</taxon>
        <taxon>Pseudomonadati</taxon>
        <taxon>Thermodesulfobacteriota</taxon>
        <taxon>Desulfovibrionia</taxon>
        <taxon>Desulfovibrionales</taxon>
        <taxon>Desulfovibrionaceae</taxon>
        <taxon>Oceanidesulfovibrio</taxon>
    </lineage>
</organism>
<protein>
    <recommendedName>
        <fullName evidence="2">DUF6785 domain-containing protein</fullName>
    </recommendedName>
</protein>
<dbReference type="RefSeq" id="WP_328592859.1">
    <property type="nucleotide sequence ID" value="NZ_QMIF01000069.1"/>
</dbReference>
<feature type="domain" description="DUF6785" evidence="2">
    <location>
        <begin position="78"/>
        <end position="152"/>
    </location>
</feature>
<feature type="transmembrane region" description="Helical" evidence="1">
    <location>
        <begin position="56"/>
        <end position="75"/>
    </location>
</feature>
<dbReference type="EMBL" id="QMIF01000069">
    <property type="protein sequence ID" value="TVM29357.1"/>
    <property type="molecule type" value="Genomic_DNA"/>
</dbReference>
<evidence type="ECO:0000313" key="4">
    <source>
        <dbReference type="Proteomes" id="UP000434052"/>
    </source>
</evidence>
<keyword evidence="1" id="KW-1133">Transmembrane helix</keyword>
<dbReference type="Proteomes" id="UP000434052">
    <property type="component" value="Unassembled WGS sequence"/>
</dbReference>
<evidence type="ECO:0000313" key="3">
    <source>
        <dbReference type="EMBL" id="TVM29357.1"/>
    </source>
</evidence>
<keyword evidence="1" id="KW-0472">Membrane</keyword>
<keyword evidence="1" id="KW-0812">Transmembrane</keyword>